<organism evidence="2">
    <name type="scientific">uncultured Alphaproteobacteria bacterium</name>
    <dbReference type="NCBI Taxonomy" id="91750"/>
    <lineage>
        <taxon>Bacteria</taxon>
        <taxon>Pseudomonadati</taxon>
        <taxon>Pseudomonadota</taxon>
        <taxon>Alphaproteobacteria</taxon>
        <taxon>environmental samples</taxon>
    </lineage>
</organism>
<dbReference type="SUPFAM" id="SSF47413">
    <property type="entry name" value="lambda repressor-like DNA-binding domains"/>
    <property type="match status" value="1"/>
</dbReference>
<name>A0A6G8F2K3_9PROT</name>
<dbReference type="InterPro" id="IPR001387">
    <property type="entry name" value="Cro/C1-type_HTH"/>
</dbReference>
<dbReference type="EMBL" id="MN990730">
    <property type="protein sequence ID" value="QIM10494.1"/>
    <property type="molecule type" value="Genomic_DNA"/>
</dbReference>
<accession>A0A6G8F2K3</accession>
<dbReference type="GO" id="GO:0003677">
    <property type="term" value="F:DNA binding"/>
    <property type="evidence" value="ECO:0007669"/>
    <property type="project" value="InterPro"/>
</dbReference>
<reference evidence="2" key="1">
    <citation type="journal article" date="2020" name="J. ISSAAS">
        <title>Lactobacilli and other gastrointestinal microbiota of Peromyscus leucopus, reservoir host for agents of Lyme disease and other zoonoses in North America.</title>
        <authorList>
            <person name="Milovic A."/>
            <person name="Bassam K."/>
            <person name="Shao H."/>
            <person name="Chatzistamou I."/>
            <person name="Tufts D.M."/>
            <person name="Diuk-Wasser M."/>
            <person name="Barbour A.G."/>
        </authorList>
    </citation>
    <scope>NUCLEOTIDE SEQUENCE</scope>
    <source>
        <strain evidence="2">LL90</strain>
    </source>
</reference>
<feature type="domain" description="HTH cro/C1-type" evidence="1">
    <location>
        <begin position="28"/>
        <end position="82"/>
    </location>
</feature>
<dbReference type="InterPro" id="IPR010982">
    <property type="entry name" value="Lambda_DNA-bd_dom_sf"/>
</dbReference>
<protein>
    <recommendedName>
        <fullName evidence="1">HTH cro/C1-type domain-containing protein</fullName>
    </recommendedName>
</protein>
<proteinExistence type="predicted"/>
<dbReference type="PROSITE" id="PS50943">
    <property type="entry name" value="HTH_CROC1"/>
    <property type="match status" value="1"/>
</dbReference>
<dbReference type="AlphaFoldDB" id="A0A6G8F2K3"/>
<evidence type="ECO:0000313" key="2">
    <source>
        <dbReference type="EMBL" id="QIM10494.1"/>
    </source>
</evidence>
<evidence type="ECO:0000259" key="1">
    <source>
        <dbReference type="PROSITE" id="PS50943"/>
    </source>
</evidence>
<gene>
    <name evidence="2" type="ORF">PlAlph_3860</name>
</gene>
<sequence>MTDMPIYYASELNPDTCLNIAMFLFATRRNRGLTITEAAVRTGLSVKYVDELETQAGQYDFAKIAKLLDLYRKKLPMSAKGLKRMPKTLAGRYFEG</sequence>